<evidence type="ECO:0000259" key="1">
    <source>
        <dbReference type="Pfam" id="PF01966"/>
    </source>
</evidence>
<dbReference type="AlphaFoldDB" id="A0A2N5J2F4"/>
<dbReference type="GO" id="GO:0016787">
    <property type="term" value="F:hydrolase activity"/>
    <property type="evidence" value="ECO:0007669"/>
    <property type="project" value="UniProtKB-KW"/>
</dbReference>
<dbReference type="SUPFAM" id="SSF109604">
    <property type="entry name" value="HD-domain/PDEase-like"/>
    <property type="match status" value="1"/>
</dbReference>
<evidence type="ECO:0000313" key="2">
    <source>
        <dbReference type="EMBL" id="PLS28386.1"/>
    </source>
</evidence>
<name>A0A2N5J2F4_9BIFI</name>
<proteinExistence type="predicted"/>
<dbReference type="InterPro" id="IPR006674">
    <property type="entry name" value="HD_domain"/>
</dbReference>
<dbReference type="CDD" id="cd00077">
    <property type="entry name" value="HDc"/>
    <property type="match status" value="1"/>
</dbReference>
<gene>
    <name evidence="2" type="ORF">CGZ88_0548</name>
</gene>
<feature type="domain" description="HD" evidence="1">
    <location>
        <begin position="38"/>
        <end position="146"/>
    </location>
</feature>
<evidence type="ECO:0000313" key="3">
    <source>
        <dbReference type="Proteomes" id="UP000234935"/>
    </source>
</evidence>
<dbReference type="Pfam" id="PF01966">
    <property type="entry name" value="HD"/>
    <property type="match status" value="1"/>
</dbReference>
<accession>A0A2N5J2F4</accession>
<dbReference type="EMBL" id="NMYC01000001">
    <property type="protein sequence ID" value="PLS28386.1"/>
    <property type="molecule type" value="Genomic_DNA"/>
</dbReference>
<dbReference type="Gene3D" id="1.10.3210.10">
    <property type="entry name" value="Hypothetical protein af1432"/>
    <property type="match status" value="1"/>
</dbReference>
<sequence length="176" mass="20593">MLSRERIDTIVRHYGRDILKHEHMEIERRSLQHGDVTTYGHSLRVAALSVWIADRLRLWNCVDLRALVRAALLHDYFLYDWHDDDGGSHRLHGFRHPYTAEANARADFELDDVVLNSIRTHMFPLTPVPPRYLEGVIVNVADTVSAVQETIASRLRRVRRTRAARKHEQVGERCRR</sequence>
<dbReference type="Proteomes" id="UP000234935">
    <property type="component" value="Unassembled WGS sequence"/>
</dbReference>
<keyword evidence="3" id="KW-1185">Reference proteome</keyword>
<dbReference type="InterPro" id="IPR003607">
    <property type="entry name" value="HD/PDEase_dom"/>
</dbReference>
<comment type="caution">
    <text evidence="2">The sequence shown here is derived from an EMBL/GenBank/DDBJ whole genome shotgun (WGS) entry which is preliminary data.</text>
</comment>
<protein>
    <submittedName>
        <fullName evidence="2">Metal-dependent hydrolase</fullName>
    </submittedName>
</protein>
<reference evidence="2 3" key="1">
    <citation type="submission" date="2017-07" db="EMBL/GenBank/DDBJ databases">
        <title>Bifidobacterium novel species.</title>
        <authorList>
            <person name="Lugli G.A."/>
            <person name="Milani C."/>
            <person name="Duranti S."/>
            <person name="Mangifesta M."/>
        </authorList>
    </citation>
    <scope>NUCLEOTIDE SEQUENCE [LARGE SCALE GENOMIC DNA]</scope>
    <source>
        <strain evidence="3">Goo31D</strain>
    </source>
</reference>
<organism evidence="2 3">
    <name type="scientific">Bifidobacterium anseris</name>
    <dbReference type="NCBI Taxonomy" id="2020963"/>
    <lineage>
        <taxon>Bacteria</taxon>
        <taxon>Bacillati</taxon>
        <taxon>Actinomycetota</taxon>
        <taxon>Actinomycetes</taxon>
        <taxon>Bifidobacteriales</taxon>
        <taxon>Bifidobacteriaceae</taxon>
        <taxon>Bifidobacterium</taxon>
    </lineage>
</organism>
<keyword evidence="2" id="KW-0378">Hydrolase</keyword>